<gene>
    <name evidence="1" type="ORF">ACJIZ3_017164</name>
</gene>
<evidence type="ECO:0000313" key="1">
    <source>
        <dbReference type="EMBL" id="KAL3828362.1"/>
    </source>
</evidence>
<protein>
    <submittedName>
        <fullName evidence="1">Uncharacterized protein</fullName>
    </submittedName>
</protein>
<sequence length="69" mass="7942">MSTDINSEALMLLIEAGNEEADYRDVNEKSFIKADLRWKQATNSSHCLDRNRSDINKCLQCWLSPLIIL</sequence>
<proteinExistence type="predicted"/>
<evidence type="ECO:0000313" key="2">
    <source>
        <dbReference type="Proteomes" id="UP001634393"/>
    </source>
</evidence>
<dbReference type="Proteomes" id="UP001634393">
    <property type="component" value="Unassembled WGS sequence"/>
</dbReference>
<dbReference type="AlphaFoldDB" id="A0ABD3SUR8"/>
<name>A0ABD3SUR8_9LAMI</name>
<organism evidence="1 2">
    <name type="scientific">Penstemon smallii</name>
    <dbReference type="NCBI Taxonomy" id="265156"/>
    <lineage>
        <taxon>Eukaryota</taxon>
        <taxon>Viridiplantae</taxon>
        <taxon>Streptophyta</taxon>
        <taxon>Embryophyta</taxon>
        <taxon>Tracheophyta</taxon>
        <taxon>Spermatophyta</taxon>
        <taxon>Magnoliopsida</taxon>
        <taxon>eudicotyledons</taxon>
        <taxon>Gunneridae</taxon>
        <taxon>Pentapetalae</taxon>
        <taxon>asterids</taxon>
        <taxon>lamiids</taxon>
        <taxon>Lamiales</taxon>
        <taxon>Plantaginaceae</taxon>
        <taxon>Cheloneae</taxon>
        <taxon>Penstemon</taxon>
    </lineage>
</organism>
<keyword evidence="2" id="KW-1185">Reference proteome</keyword>
<accession>A0ABD3SUR8</accession>
<dbReference type="EMBL" id="JBJXBP010000005">
    <property type="protein sequence ID" value="KAL3828362.1"/>
    <property type="molecule type" value="Genomic_DNA"/>
</dbReference>
<comment type="caution">
    <text evidence="1">The sequence shown here is derived from an EMBL/GenBank/DDBJ whole genome shotgun (WGS) entry which is preliminary data.</text>
</comment>
<reference evidence="1 2" key="1">
    <citation type="submission" date="2024-12" db="EMBL/GenBank/DDBJ databases">
        <title>The unique morphological basis and parallel evolutionary history of personate flowers in Penstemon.</title>
        <authorList>
            <person name="Depatie T.H."/>
            <person name="Wessinger C.A."/>
        </authorList>
    </citation>
    <scope>NUCLEOTIDE SEQUENCE [LARGE SCALE GENOMIC DNA]</scope>
    <source>
        <strain evidence="1">WTNN_2</strain>
        <tissue evidence="1">Leaf</tissue>
    </source>
</reference>